<evidence type="ECO:0000313" key="8">
    <source>
        <dbReference type="Proteomes" id="UP001161017"/>
    </source>
</evidence>
<feature type="region of interest" description="Disordered" evidence="5">
    <location>
        <begin position="390"/>
        <end position="409"/>
    </location>
</feature>
<dbReference type="GO" id="GO:0071944">
    <property type="term" value="C:cell periphery"/>
    <property type="evidence" value="ECO:0007669"/>
    <property type="project" value="UniProtKB-ARBA"/>
</dbReference>
<keyword evidence="4 6" id="KW-0472">Membrane</keyword>
<dbReference type="SUPFAM" id="SSF50965">
    <property type="entry name" value="Galactose oxidase, central domain"/>
    <property type="match status" value="1"/>
</dbReference>
<keyword evidence="8" id="KW-1185">Reference proteome</keyword>
<reference evidence="7" key="1">
    <citation type="journal article" date="2023" name="Genome Biol. Evol.">
        <title>First Whole Genome Sequence and Flow Cytometry Genome Size Data for the Lichen-Forming Fungus Ramalina farinacea (Ascomycota).</title>
        <authorList>
            <person name="Llewellyn T."/>
            <person name="Mian S."/>
            <person name="Hill R."/>
            <person name="Leitch I.J."/>
            <person name="Gaya E."/>
        </authorList>
    </citation>
    <scope>NUCLEOTIDE SEQUENCE</scope>
    <source>
        <strain evidence="7">LIQ254RAFAR</strain>
    </source>
</reference>
<evidence type="ECO:0000256" key="1">
    <source>
        <dbReference type="ARBA" id="ARBA00004167"/>
    </source>
</evidence>
<protein>
    <recommendedName>
        <fullName evidence="9">Kelch repeat protein</fullName>
    </recommendedName>
</protein>
<dbReference type="Pfam" id="PF24681">
    <property type="entry name" value="Kelch_KLHDC2_KLHL20_DRC7"/>
    <property type="match status" value="1"/>
</dbReference>
<evidence type="ECO:0008006" key="9">
    <source>
        <dbReference type="Google" id="ProtNLM"/>
    </source>
</evidence>
<dbReference type="AlphaFoldDB" id="A0AA43QLI7"/>
<feature type="region of interest" description="Disordered" evidence="5">
    <location>
        <begin position="1"/>
        <end position="36"/>
    </location>
</feature>
<evidence type="ECO:0000256" key="4">
    <source>
        <dbReference type="ARBA" id="ARBA00023136"/>
    </source>
</evidence>
<evidence type="ECO:0000256" key="3">
    <source>
        <dbReference type="ARBA" id="ARBA00022989"/>
    </source>
</evidence>
<proteinExistence type="predicted"/>
<feature type="transmembrane region" description="Helical" evidence="6">
    <location>
        <begin position="355"/>
        <end position="382"/>
    </location>
</feature>
<dbReference type="EMBL" id="JAPUFD010000008">
    <property type="protein sequence ID" value="MDI1488680.1"/>
    <property type="molecule type" value="Genomic_DNA"/>
</dbReference>
<feature type="region of interest" description="Disordered" evidence="5">
    <location>
        <begin position="322"/>
        <end position="353"/>
    </location>
</feature>
<dbReference type="Gene3D" id="2.120.10.80">
    <property type="entry name" value="Kelch-type beta propeller"/>
    <property type="match status" value="1"/>
</dbReference>
<feature type="compositionally biased region" description="Basic and acidic residues" evidence="5">
    <location>
        <begin position="454"/>
        <end position="463"/>
    </location>
</feature>
<sequence>MAGFPDSTVEGQSNMQTYDPAHDAWSTTTVGDGKEPYNKLERSQAMYANTLDGGGTLSFIAGGNDWLPGLVIMNSSNPQNPTWLNVTDNNTPYFWGPTTQYVRMGQQGILVSVGGYDNFGQTVQRNMSAVQVYDIASGKWSVVTATGDIPSSRSEFCSALSAASDDSSFQMTIYGGWNLDNNRALEDVYVLTMPAFQWIKISDTGNNETKLAKNAGKRRHFCNSYEDRSMIVLGGAVLHDDTAFDLQQCNSSLPPIKLLDTSTYQWHSQFPLPDPKYQVPSSVIDVVGGDMNGGGKPASTWHSGAELDLFAKTIPRYNYSHPTTSVSTQDGSAATGSGPAVSATSSGSSSSSTPVGAIVGGVVGGVAGLAISAALVYFACVYRRRNKTKAMPEVEKPELPHESPQPSFAPQRPTFQTHEVYGTDPDVFKPRELGGGQGIHPEALNRQVAEAPTEMERPVDTAKELPGVPIPR</sequence>
<feature type="region of interest" description="Disordered" evidence="5">
    <location>
        <begin position="418"/>
        <end position="472"/>
    </location>
</feature>
<comment type="caution">
    <text evidence="7">The sequence shown here is derived from an EMBL/GenBank/DDBJ whole genome shotgun (WGS) entry which is preliminary data.</text>
</comment>
<evidence type="ECO:0000313" key="7">
    <source>
        <dbReference type="EMBL" id="MDI1488680.1"/>
    </source>
</evidence>
<name>A0AA43QLI7_9LECA</name>
<accession>A0AA43QLI7</accession>
<feature type="compositionally biased region" description="Basic and acidic residues" evidence="5">
    <location>
        <begin position="390"/>
        <end position="401"/>
    </location>
</feature>
<evidence type="ECO:0000256" key="5">
    <source>
        <dbReference type="SAM" id="MobiDB-lite"/>
    </source>
</evidence>
<dbReference type="InterPro" id="IPR051694">
    <property type="entry name" value="Immunoregulatory_rcpt-like"/>
</dbReference>
<keyword evidence="2 6" id="KW-0812">Transmembrane</keyword>
<dbReference type="InterPro" id="IPR015915">
    <property type="entry name" value="Kelch-typ_b-propeller"/>
</dbReference>
<dbReference type="GO" id="GO:0016020">
    <property type="term" value="C:membrane"/>
    <property type="evidence" value="ECO:0007669"/>
    <property type="project" value="UniProtKB-SubCell"/>
</dbReference>
<evidence type="ECO:0000256" key="2">
    <source>
        <dbReference type="ARBA" id="ARBA00022692"/>
    </source>
</evidence>
<organism evidence="7 8">
    <name type="scientific">Ramalina farinacea</name>
    <dbReference type="NCBI Taxonomy" id="258253"/>
    <lineage>
        <taxon>Eukaryota</taxon>
        <taxon>Fungi</taxon>
        <taxon>Dikarya</taxon>
        <taxon>Ascomycota</taxon>
        <taxon>Pezizomycotina</taxon>
        <taxon>Lecanoromycetes</taxon>
        <taxon>OSLEUM clade</taxon>
        <taxon>Lecanoromycetidae</taxon>
        <taxon>Lecanorales</taxon>
        <taxon>Lecanorineae</taxon>
        <taxon>Ramalinaceae</taxon>
        <taxon>Ramalina</taxon>
    </lineage>
</organism>
<feature type="compositionally biased region" description="Low complexity" evidence="5">
    <location>
        <begin position="331"/>
        <end position="353"/>
    </location>
</feature>
<evidence type="ECO:0000256" key="6">
    <source>
        <dbReference type="SAM" id="Phobius"/>
    </source>
</evidence>
<dbReference type="Proteomes" id="UP001161017">
    <property type="component" value="Unassembled WGS sequence"/>
</dbReference>
<comment type="subcellular location">
    <subcellularLocation>
        <location evidence="1">Membrane</location>
        <topology evidence="1">Single-pass membrane protein</topology>
    </subcellularLocation>
</comment>
<dbReference type="InterPro" id="IPR011043">
    <property type="entry name" value="Gal_Oxase/kelch_b-propeller"/>
</dbReference>
<gene>
    <name evidence="7" type="ORF">OHK93_007956</name>
</gene>
<dbReference type="PANTHER" id="PTHR15549">
    <property type="entry name" value="PAIRED IMMUNOGLOBULIN-LIKE TYPE 2 RECEPTOR"/>
    <property type="match status" value="1"/>
</dbReference>
<keyword evidence="3 6" id="KW-1133">Transmembrane helix</keyword>